<comment type="caution">
    <text evidence="2">The sequence shown here is derived from an EMBL/GenBank/DDBJ whole genome shotgun (WGS) entry which is preliminary data.</text>
</comment>
<dbReference type="Proteomes" id="UP000192277">
    <property type="component" value="Unassembled WGS sequence"/>
</dbReference>
<protein>
    <submittedName>
        <fullName evidence="2">Uncharacterized protein</fullName>
    </submittedName>
</protein>
<feature type="signal peptide" evidence="1">
    <location>
        <begin position="1"/>
        <end position="26"/>
    </location>
</feature>
<evidence type="ECO:0000313" key="3">
    <source>
        <dbReference type="Proteomes" id="UP000192277"/>
    </source>
</evidence>
<reference evidence="2 3" key="1">
    <citation type="submission" date="2016-04" db="EMBL/GenBank/DDBJ databases">
        <authorList>
            <person name="Chen L."/>
            <person name="Zhuang W."/>
            <person name="Wang G."/>
        </authorList>
    </citation>
    <scope>NUCLEOTIDE SEQUENCE [LARGE SCALE GENOMIC DNA]</scope>
    <source>
        <strain evidence="3">GR20</strain>
    </source>
</reference>
<gene>
    <name evidence="2" type="ORF">A4D02_22200</name>
</gene>
<sequence>MKTNLKNFSRLAIVAIALTVAFSATALANGGEKEKPANTEFKFIGNVDNQPVFELNLINVDDEYTVSFRDEAGNILYNAAFKGAAGLTKKFLLKSSDISDIDENLTVIVKSKKTGAYEAYNINRKHTFLEETVISKVK</sequence>
<feature type="chain" id="PRO_5045972316" evidence="1">
    <location>
        <begin position="27"/>
        <end position="138"/>
    </location>
</feature>
<evidence type="ECO:0000256" key="1">
    <source>
        <dbReference type="SAM" id="SignalP"/>
    </source>
</evidence>
<organism evidence="2 3">
    <name type="scientific">Niastella koreensis</name>
    <dbReference type="NCBI Taxonomy" id="354356"/>
    <lineage>
        <taxon>Bacteria</taxon>
        <taxon>Pseudomonadati</taxon>
        <taxon>Bacteroidota</taxon>
        <taxon>Chitinophagia</taxon>
        <taxon>Chitinophagales</taxon>
        <taxon>Chitinophagaceae</taxon>
        <taxon>Niastella</taxon>
    </lineage>
</organism>
<name>A0ABX3P209_9BACT</name>
<evidence type="ECO:0000313" key="2">
    <source>
        <dbReference type="EMBL" id="OQP53115.1"/>
    </source>
</evidence>
<keyword evidence="1" id="KW-0732">Signal</keyword>
<dbReference type="RefSeq" id="WP_014218352.1">
    <property type="nucleotide sequence ID" value="NZ_LWBO01000003.1"/>
</dbReference>
<keyword evidence="3" id="KW-1185">Reference proteome</keyword>
<dbReference type="EMBL" id="LWBO01000003">
    <property type="protein sequence ID" value="OQP53115.1"/>
    <property type="molecule type" value="Genomic_DNA"/>
</dbReference>
<proteinExistence type="predicted"/>
<accession>A0ABX3P209</accession>